<comment type="caution">
    <text evidence="1">The sequence shown here is derived from an EMBL/GenBank/DDBJ whole genome shotgun (WGS) entry which is preliminary data.</text>
</comment>
<name>X1QW06_9ZZZZ</name>
<proteinExistence type="predicted"/>
<protein>
    <submittedName>
        <fullName evidence="1">Uncharacterized protein</fullName>
    </submittedName>
</protein>
<evidence type="ECO:0000313" key="1">
    <source>
        <dbReference type="EMBL" id="GAI47449.1"/>
    </source>
</evidence>
<feature type="non-terminal residue" evidence="1">
    <location>
        <position position="1"/>
    </location>
</feature>
<organism evidence="1">
    <name type="scientific">marine sediment metagenome</name>
    <dbReference type="NCBI Taxonomy" id="412755"/>
    <lineage>
        <taxon>unclassified sequences</taxon>
        <taxon>metagenomes</taxon>
        <taxon>ecological metagenomes</taxon>
    </lineage>
</organism>
<dbReference type="EMBL" id="BARV01038375">
    <property type="protein sequence ID" value="GAI47449.1"/>
    <property type="molecule type" value="Genomic_DNA"/>
</dbReference>
<gene>
    <name evidence="1" type="ORF">S06H3_59140</name>
</gene>
<accession>X1QW06</accession>
<reference evidence="1" key="1">
    <citation type="journal article" date="2014" name="Front. Microbiol.">
        <title>High frequency of phylogenetically diverse reductive dehalogenase-homologous genes in deep subseafloor sedimentary metagenomes.</title>
        <authorList>
            <person name="Kawai M."/>
            <person name="Futagami T."/>
            <person name="Toyoda A."/>
            <person name="Takaki Y."/>
            <person name="Nishi S."/>
            <person name="Hori S."/>
            <person name="Arai W."/>
            <person name="Tsubouchi T."/>
            <person name="Morono Y."/>
            <person name="Uchiyama I."/>
            <person name="Ito T."/>
            <person name="Fujiyama A."/>
            <person name="Inagaki F."/>
            <person name="Takami H."/>
        </authorList>
    </citation>
    <scope>NUCLEOTIDE SEQUENCE</scope>
    <source>
        <strain evidence="1">Expedition CK06-06</strain>
    </source>
</reference>
<dbReference type="AlphaFoldDB" id="X1QW06"/>
<sequence length="35" mass="4219">FWESPDDPDYTLIELSISEIEYLRPDEINVCKFKI</sequence>